<dbReference type="RefSeq" id="WP_189934946.1">
    <property type="nucleotide sequence ID" value="NZ_BMSX01000004.1"/>
</dbReference>
<evidence type="ECO:0000313" key="2">
    <source>
        <dbReference type="EMBL" id="GGR06393.1"/>
    </source>
</evidence>
<sequence length="59" mass="6512">MMTTMRQGSLRQLLGQVGRALRRPAKYVGRFGFGALQVLFLPVLVTGTTLTTLYAGQIR</sequence>
<evidence type="ECO:0000313" key="3">
    <source>
        <dbReference type="Proteomes" id="UP000658320"/>
    </source>
</evidence>
<name>A0A918C4M7_9ACTN</name>
<keyword evidence="3" id="KW-1185">Reference proteome</keyword>
<proteinExistence type="predicted"/>
<dbReference type="AlphaFoldDB" id="A0A918C4M7"/>
<reference evidence="2" key="1">
    <citation type="journal article" date="2014" name="Int. J. Syst. Evol. Microbiol.">
        <title>Complete genome sequence of Corynebacterium casei LMG S-19264T (=DSM 44701T), isolated from a smear-ripened cheese.</title>
        <authorList>
            <consortium name="US DOE Joint Genome Institute (JGI-PGF)"/>
            <person name="Walter F."/>
            <person name="Albersmeier A."/>
            <person name="Kalinowski J."/>
            <person name="Ruckert C."/>
        </authorList>
    </citation>
    <scope>NUCLEOTIDE SEQUENCE</scope>
    <source>
        <strain evidence="2">JCM 4346</strain>
    </source>
</reference>
<protein>
    <submittedName>
        <fullName evidence="2">Uncharacterized protein</fullName>
    </submittedName>
</protein>
<dbReference type="Proteomes" id="UP000658320">
    <property type="component" value="Unassembled WGS sequence"/>
</dbReference>
<organism evidence="2 3">
    <name type="scientific">Streptomyces aurantiogriseus</name>
    <dbReference type="NCBI Taxonomy" id="66870"/>
    <lineage>
        <taxon>Bacteria</taxon>
        <taxon>Bacillati</taxon>
        <taxon>Actinomycetota</taxon>
        <taxon>Actinomycetes</taxon>
        <taxon>Kitasatosporales</taxon>
        <taxon>Streptomycetaceae</taxon>
        <taxon>Streptomyces</taxon>
    </lineage>
</organism>
<gene>
    <name evidence="2" type="ORF">GCM10010251_22690</name>
</gene>
<comment type="caution">
    <text evidence="2">The sequence shown here is derived from an EMBL/GenBank/DDBJ whole genome shotgun (WGS) entry which is preliminary data.</text>
</comment>
<feature type="transmembrane region" description="Helical" evidence="1">
    <location>
        <begin position="31"/>
        <end position="55"/>
    </location>
</feature>
<keyword evidence="1" id="KW-0472">Membrane</keyword>
<keyword evidence="1" id="KW-0812">Transmembrane</keyword>
<keyword evidence="1" id="KW-1133">Transmembrane helix</keyword>
<dbReference type="EMBL" id="BMSX01000004">
    <property type="protein sequence ID" value="GGR06393.1"/>
    <property type="molecule type" value="Genomic_DNA"/>
</dbReference>
<reference evidence="2" key="2">
    <citation type="submission" date="2020-09" db="EMBL/GenBank/DDBJ databases">
        <authorList>
            <person name="Sun Q."/>
            <person name="Ohkuma M."/>
        </authorList>
    </citation>
    <scope>NUCLEOTIDE SEQUENCE</scope>
    <source>
        <strain evidence="2">JCM 4346</strain>
    </source>
</reference>
<accession>A0A918C4M7</accession>
<evidence type="ECO:0000256" key="1">
    <source>
        <dbReference type="SAM" id="Phobius"/>
    </source>
</evidence>